<name>A0ABY3R5V1_9BRAD</name>
<comment type="similarity">
    <text evidence="1">Belongs to the short-chain dehydrogenases/reductases (SDR) family.</text>
</comment>
<dbReference type="CDD" id="cd05233">
    <property type="entry name" value="SDR_c"/>
    <property type="match status" value="1"/>
</dbReference>
<dbReference type="Proteomes" id="UP001431010">
    <property type="component" value="Chromosome"/>
</dbReference>
<evidence type="ECO:0000256" key="2">
    <source>
        <dbReference type="ARBA" id="ARBA00022857"/>
    </source>
</evidence>
<gene>
    <name evidence="4" type="ORF">LQG66_25985</name>
</gene>
<dbReference type="InterPro" id="IPR002347">
    <property type="entry name" value="SDR_fam"/>
</dbReference>
<evidence type="ECO:0000256" key="3">
    <source>
        <dbReference type="ARBA" id="ARBA00023002"/>
    </source>
</evidence>
<protein>
    <submittedName>
        <fullName evidence="4">SDR family oxidoreductase</fullName>
    </submittedName>
</protein>
<dbReference type="SUPFAM" id="SSF51735">
    <property type="entry name" value="NAD(P)-binding Rossmann-fold domains"/>
    <property type="match status" value="1"/>
</dbReference>
<evidence type="ECO:0000313" key="4">
    <source>
        <dbReference type="EMBL" id="UFZ02701.1"/>
    </source>
</evidence>
<dbReference type="PANTHER" id="PTHR43391">
    <property type="entry name" value="RETINOL DEHYDROGENASE-RELATED"/>
    <property type="match status" value="1"/>
</dbReference>
<dbReference type="InterPro" id="IPR036291">
    <property type="entry name" value="NAD(P)-bd_dom_sf"/>
</dbReference>
<keyword evidence="3" id="KW-0560">Oxidoreductase</keyword>
<reference evidence="4" key="1">
    <citation type="journal article" date="2024" name="Antonie Van Leeuwenhoek">
        <title>Bradyrhizobium ontarionense sp. nov., a novel bacterial symbiont isolated from Aeschynomene indica (Indian jointvetch), harbours photosynthesis, nitrogen fixation and nitrous oxide (N2O) reductase genes.</title>
        <authorList>
            <person name="Bromfield E.S.P."/>
            <person name="Cloutier S."/>
        </authorList>
    </citation>
    <scope>NUCLEOTIDE SEQUENCE</scope>
    <source>
        <strain evidence="4">A19</strain>
    </source>
</reference>
<evidence type="ECO:0000313" key="5">
    <source>
        <dbReference type="Proteomes" id="UP001431010"/>
    </source>
</evidence>
<evidence type="ECO:0000256" key="1">
    <source>
        <dbReference type="ARBA" id="ARBA00006484"/>
    </source>
</evidence>
<dbReference type="Pfam" id="PF00106">
    <property type="entry name" value="adh_short"/>
    <property type="match status" value="1"/>
</dbReference>
<proteinExistence type="inferred from homology"/>
<organism evidence="4 5">
    <name type="scientific">Bradyrhizobium ontarionense</name>
    <dbReference type="NCBI Taxonomy" id="2898149"/>
    <lineage>
        <taxon>Bacteria</taxon>
        <taxon>Pseudomonadati</taxon>
        <taxon>Pseudomonadota</taxon>
        <taxon>Alphaproteobacteria</taxon>
        <taxon>Hyphomicrobiales</taxon>
        <taxon>Nitrobacteraceae</taxon>
        <taxon>Bradyrhizobium</taxon>
    </lineage>
</organism>
<keyword evidence="2" id="KW-0521">NADP</keyword>
<dbReference type="EMBL" id="CP088156">
    <property type="protein sequence ID" value="UFZ02701.1"/>
    <property type="molecule type" value="Genomic_DNA"/>
</dbReference>
<sequence length="179" mass="19336">MSRGFIAELAPADMATCIEINLIGALTSAHVAARGMREAGRGWIWPTEGLGSTGPVLPGSGPYAASKAGATKAFTVLARECRGTGVKVGFLCPTLMPTNLVKPKSDPRDQRRLELTMRLLGETPEHAASWFVPRMLTTRRTGTRLSRTRPLQLAGRALVRSIRSGRDLSLLAQQTVRSR</sequence>
<dbReference type="PANTHER" id="PTHR43391:SF14">
    <property type="entry name" value="DEHYDROGENASE_REDUCTASE SDR FAMILY PROTEIN 7-LIKE"/>
    <property type="match status" value="1"/>
</dbReference>
<accession>A0ABY3R5V1</accession>
<keyword evidence="5" id="KW-1185">Reference proteome</keyword>
<dbReference type="Gene3D" id="3.40.50.720">
    <property type="entry name" value="NAD(P)-binding Rossmann-like Domain"/>
    <property type="match status" value="1"/>
</dbReference>